<sequence length="90" mass="11069">MFLNILRWRIRFRSLRTLFPDTLYDFTCNFRHDFVMSLCNRSSLSTFFSNIKFHDKMPSLKYPFVIELEYNMSEVRLVFYKERNLSSAYL</sequence>
<protein>
    <submittedName>
        <fullName evidence="1">Uncharacterized protein</fullName>
    </submittedName>
</protein>
<accession>A0A653DND9</accession>
<organism evidence="1 2">
    <name type="scientific">Callosobruchus maculatus</name>
    <name type="common">Southern cowpea weevil</name>
    <name type="synonym">Pulse bruchid</name>
    <dbReference type="NCBI Taxonomy" id="64391"/>
    <lineage>
        <taxon>Eukaryota</taxon>
        <taxon>Metazoa</taxon>
        <taxon>Ecdysozoa</taxon>
        <taxon>Arthropoda</taxon>
        <taxon>Hexapoda</taxon>
        <taxon>Insecta</taxon>
        <taxon>Pterygota</taxon>
        <taxon>Neoptera</taxon>
        <taxon>Endopterygota</taxon>
        <taxon>Coleoptera</taxon>
        <taxon>Polyphaga</taxon>
        <taxon>Cucujiformia</taxon>
        <taxon>Chrysomeloidea</taxon>
        <taxon>Chrysomelidae</taxon>
        <taxon>Bruchinae</taxon>
        <taxon>Bruchini</taxon>
        <taxon>Callosobruchus</taxon>
    </lineage>
</organism>
<proteinExistence type="predicted"/>
<dbReference type="Proteomes" id="UP000410492">
    <property type="component" value="Unassembled WGS sequence"/>
</dbReference>
<evidence type="ECO:0000313" key="1">
    <source>
        <dbReference type="EMBL" id="VEN61042.1"/>
    </source>
</evidence>
<reference evidence="1 2" key="1">
    <citation type="submission" date="2019-01" db="EMBL/GenBank/DDBJ databases">
        <authorList>
            <person name="Sayadi A."/>
        </authorList>
    </citation>
    <scope>NUCLEOTIDE SEQUENCE [LARGE SCALE GENOMIC DNA]</scope>
</reference>
<evidence type="ECO:0000313" key="2">
    <source>
        <dbReference type="Proteomes" id="UP000410492"/>
    </source>
</evidence>
<keyword evidence="2" id="KW-1185">Reference proteome</keyword>
<name>A0A653DND9_CALMS</name>
<dbReference type="AlphaFoldDB" id="A0A653DND9"/>
<dbReference type="OrthoDB" id="18339at2759"/>
<gene>
    <name evidence="1" type="ORF">CALMAC_LOCUS18557</name>
</gene>
<dbReference type="EMBL" id="CAACVG010012910">
    <property type="protein sequence ID" value="VEN61042.1"/>
    <property type="molecule type" value="Genomic_DNA"/>
</dbReference>